<dbReference type="InterPro" id="IPR014719">
    <property type="entry name" value="Ribosomal_bL12_C/ClpS-like"/>
</dbReference>
<dbReference type="Proteomes" id="UP000000788">
    <property type="component" value="Chromosome"/>
</dbReference>
<dbReference type="eggNOG" id="COG2127">
    <property type="taxonomic scope" value="Bacteria"/>
</dbReference>
<dbReference type="AlphaFoldDB" id="A9BC83"/>
<dbReference type="NCBIfam" id="NF009563">
    <property type="entry name" value="PRK13019.1-3"/>
    <property type="match status" value="1"/>
</dbReference>
<protein>
    <recommendedName>
        <fullName evidence="2">Adaptor protein ClpS core domain-containing protein</fullName>
    </recommendedName>
</protein>
<dbReference type="EMBL" id="CP000878">
    <property type="protein sequence ID" value="ABX09445.1"/>
    <property type="molecule type" value="Genomic_DNA"/>
</dbReference>
<name>A9BC83_PROM4</name>
<reference evidence="3 4" key="1">
    <citation type="journal article" date="2007" name="PLoS Genet.">
        <title>Patterns and implications of gene gain and loss in the evolution of Prochlorococcus.</title>
        <authorList>
            <person name="Kettler G.C."/>
            <person name="Martiny A.C."/>
            <person name="Huang K."/>
            <person name="Zucker J."/>
            <person name="Coleman M.L."/>
            <person name="Rodrigue S."/>
            <person name="Chen F."/>
            <person name="Lapidus A."/>
            <person name="Ferriera S."/>
            <person name="Johnson J."/>
            <person name="Steglich C."/>
            <person name="Church G.M."/>
            <person name="Richardson P."/>
            <person name="Chisholm S.W."/>
        </authorList>
    </citation>
    <scope>NUCLEOTIDE SEQUENCE [LARGE SCALE GENOMIC DNA]</scope>
    <source>
        <strain evidence="4">MIT 9211</strain>
    </source>
</reference>
<accession>A9BC83</accession>
<dbReference type="SUPFAM" id="SSF54736">
    <property type="entry name" value="ClpS-like"/>
    <property type="match status" value="1"/>
</dbReference>
<dbReference type="Gene3D" id="3.30.1390.10">
    <property type="match status" value="1"/>
</dbReference>
<gene>
    <name evidence="3" type="ordered locus">P9211_15141</name>
</gene>
<feature type="region of interest" description="Disordered" evidence="1">
    <location>
        <begin position="1"/>
        <end position="22"/>
    </location>
</feature>
<feature type="compositionally biased region" description="Basic residues" evidence="1">
    <location>
        <begin position="1"/>
        <end position="15"/>
    </location>
</feature>
<dbReference type="NCBIfam" id="NF009562">
    <property type="entry name" value="PRK13019.1-2"/>
    <property type="match status" value="1"/>
</dbReference>
<proteinExistence type="predicted"/>
<evidence type="ECO:0000313" key="4">
    <source>
        <dbReference type="Proteomes" id="UP000000788"/>
    </source>
</evidence>
<dbReference type="Pfam" id="PF02617">
    <property type="entry name" value="ClpS"/>
    <property type="match status" value="1"/>
</dbReference>
<dbReference type="STRING" id="93059.P9211_15141"/>
<dbReference type="InterPro" id="IPR003769">
    <property type="entry name" value="ClpS_core"/>
</dbReference>
<evidence type="ECO:0000313" key="3">
    <source>
        <dbReference type="EMBL" id="ABX09445.1"/>
    </source>
</evidence>
<dbReference type="InterPro" id="IPR022935">
    <property type="entry name" value="ClpS"/>
</dbReference>
<evidence type="ECO:0000256" key="1">
    <source>
        <dbReference type="SAM" id="MobiDB-lite"/>
    </source>
</evidence>
<keyword evidence="4" id="KW-1185">Reference proteome</keyword>
<dbReference type="PANTHER" id="PTHR33473">
    <property type="entry name" value="ATP-DEPENDENT CLP PROTEASE ADAPTER PROTEIN CLPS1, CHLOROPLASTIC"/>
    <property type="match status" value="1"/>
</dbReference>
<dbReference type="GO" id="GO:0030163">
    <property type="term" value="P:protein catabolic process"/>
    <property type="evidence" value="ECO:0007669"/>
    <property type="project" value="InterPro"/>
</dbReference>
<organism evidence="3 4">
    <name type="scientific">Prochlorococcus marinus (strain MIT 9211)</name>
    <dbReference type="NCBI Taxonomy" id="93059"/>
    <lineage>
        <taxon>Bacteria</taxon>
        <taxon>Bacillati</taxon>
        <taxon>Cyanobacteriota</taxon>
        <taxon>Cyanophyceae</taxon>
        <taxon>Synechococcales</taxon>
        <taxon>Prochlorococcaceae</taxon>
        <taxon>Prochlorococcus</taxon>
    </lineage>
</organism>
<dbReference type="GO" id="GO:0006508">
    <property type="term" value="P:proteolysis"/>
    <property type="evidence" value="ECO:0007669"/>
    <property type="project" value="InterPro"/>
</dbReference>
<dbReference type="KEGG" id="pmj:P9211_15141"/>
<sequence>MRETKRRNQCSRRAHQKDASRNGRPLLLMMDKKIMTRHTKDFVATTAMKFSANSTTTVLDPKTTKKKYPEARIIVLDDNFNTFEHVANCLVTIIPGMSEKRSWVLAVEVDREGLAEVWRGPLEQAELYHQQLISKGLTMAPIEKT</sequence>
<dbReference type="PANTHER" id="PTHR33473:SF3">
    <property type="entry name" value="ATP-DEPENDENT CLP PROTEASE ADAPTER PROTEIN CLPS"/>
    <property type="match status" value="1"/>
</dbReference>
<feature type="domain" description="Adaptor protein ClpS core" evidence="2">
    <location>
        <begin position="67"/>
        <end position="134"/>
    </location>
</feature>
<evidence type="ECO:0000259" key="2">
    <source>
        <dbReference type="Pfam" id="PF02617"/>
    </source>
</evidence>
<dbReference type="HOGENOM" id="CLU_134083_0_0_3"/>